<dbReference type="AlphaFoldDB" id="A0AAN8DDN9"/>
<reference evidence="2 3" key="1">
    <citation type="journal article" date="2023" name="Mol. Biol. Evol.">
        <title>Genomics of Secondarily Temperate Adaptation in the Only Non-Antarctic Icefish.</title>
        <authorList>
            <person name="Rivera-Colon A.G."/>
            <person name="Rayamajhi N."/>
            <person name="Minhas B.F."/>
            <person name="Madrigal G."/>
            <person name="Bilyk K.T."/>
            <person name="Yoon V."/>
            <person name="Hune M."/>
            <person name="Gregory S."/>
            <person name="Cheng C.H.C."/>
            <person name="Catchen J.M."/>
        </authorList>
    </citation>
    <scope>NUCLEOTIDE SEQUENCE [LARGE SCALE GENOMIC DNA]</scope>
    <source>
        <strain evidence="2">JC2023a</strain>
    </source>
</reference>
<sequence>MCAGFIWPEKEYRVGVALYAAAAEGRGSMRQQRESREAVSCRPGVAAVWADRAEPSTRRDLGWLLWKETRQESEGERGGETLTDSGEKEV</sequence>
<proteinExistence type="predicted"/>
<evidence type="ECO:0000313" key="2">
    <source>
        <dbReference type="EMBL" id="KAK5915763.1"/>
    </source>
</evidence>
<name>A0AAN8DDN9_9TELE</name>
<protein>
    <submittedName>
        <fullName evidence="2">Uncharacterized protein</fullName>
    </submittedName>
</protein>
<dbReference type="EMBL" id="JAULUE010002046">
    <property type="protein sequence ID" value="KAK5915763.1"/>
    <property type="molecule type" value="Genomic_DNA"/>
</dbReference>
<dbReference type="Proteomes" id="UP001335648">
    <property type="component" value="Unassembled WGS sequence"/>
</dbReference>
<comment type="caution">
    <text evidence="2">The sequence shown here is derived from an EMBL/GenBank/DDBJ whole genome shotgun (WGS) entry which is preliminary data.</text>
</comment>
<organism evidence="2 3">
    <name type="scientific">Champsocephalus esox</name>
    <name type="common">pike icefish</name>
    <dbReference type="NCBI Taxonomy" id="159716"/>
    <lineage>
        <taxon>Eukaryota</taxon>
        <taxon>Metazoa</taxon>
        <taxon>Chordata</taxon>
        <taxon>Craniata</taxon>
        <taxon>Vertebrata</taxon>
        <taxon>Euteleostomi</taxon>
        <taxon>Actinopterygii</taxon>
        <taxon>Neopterygii</taxon>
        <taxon>Teleostei</taxon>
        <taxon>Neoteleostei</taxon>
        <taxon>Acanthomorphata</taxon>
        <taxon>Eupercaria</taxon>
        <taxon>Perciformes</taxon>
        <taxon>Notothenioidei</taxon>
        <taxon>Channichthyidae</taxon>
        <taxon>Champsocephalus</taxon>
    </lineage>
</organism>
<evidence type="ECO:0000313" key="3">
    <source>
        <dbReference type="Proteomes" id="UP001335648"/>
    </source>
</evidence>
<gene>
    <name evidence="2" type="ORF">CesoFtcFv8_001326</name>
</gene>
<feature type="region of interest" description="Disordered" evidence="1">
    <location>
        <begin position="70"/>
        <end position="90"/>
    </location>
</feature>
<accession>A0AAN8DDN9</accession>
<evidence type="ECO:0000256" key="1">
    <source>
        <dbReference type="SAM" id="MobiDB-lite"/>
    </source>
</evidence>
<keyword evidence="3" id="KW-1185">Reference proteome</keyword>